<dbReference type="InterPro" id="IPR053937">
    <property type="entry name" value="GOST_TM"/>
</dbReference>
<keyword evidence="4 6" id="KW-1133">Transmembrane helix</keyword>
<evidence type="ECO:0000259" key="8">
    <source>
        <dbReference type="Pfam" id="PF06814"/>
    </source>
</evidence>
<evidence type="ECO:0008006" key="12">
    <source>
        <dbReference type="Google" id="ProtNLM"/>
    </source>
</evidence>
<dbReference type="GO" id="GO:0016020">
    <property type="term" value="C:membrane"/>
    <property type="evidence" value="ECO:0007669"/>
    <property type="project" value="UniProtKB-SubCell"/>
</dbReference>
<dbReference type="AlphaFoldDB" id="A0AAU9LY00"/>
<feature type="transmembrane region" description="Helical" evidence="6">
    <location>
        <begin position="313"/>
        <end position="336"/>
    </location>
</feature>
<evidence type="ECO:0000256" key="1">
    <source>
        <dbReference type="ARBA" id="ARBA00004141"/>
    </source>
</evidence>
<evidence type="ECO:0000313" key="11">
    <source>
        <dbReference type="Proteomes" id="UP001157418"/>
    </source>
</evidence>
<evidence type="ECO:0000313" key="10">
    <source>
        <dbReference type="EMBL" id="CAH1416674.1"/>
    </source>
</evidence>
<feature type="transmembrane region" description="Helical" evidence="6">
    <location>
        <begin position="242"/>
        <end position="269"/>
    </location>
</feature>
<feature type="transmembrane region" description="Helical" evidence="6">
    <location>
        <begin position="177"/>
        <end position="197"/>
    </location>
</feature>
<evidence type="ECO:0000256" key="2">
    <source>
        <dbReference type="ARBA" id="ARBA00022692"/>
    </source>
</evidence>
<keyword evidence="5 6" id="KW-0472">Membrane</keyword>
<evidence type="ECO:0000256" key="3">
    <source>
        <dbReference type="ARBA" id="ARBA00022729"/>
    </source>
</evidence>
<dbReference type="InterPro" id="IPR009637">
    <property type="entry name" value="GPR107/GPR108-like"/>
</dbReference>
<evidence type="ECO:0000259" key="9">
    <source>
        <dbReference type="Pfam" id="PF21904"/>
    </source>
</evidence>
<feature type="domain" description="GOST seven transmembrane" evidence="8">
    <location>
        <begin position="173"/>
        <end position="358"/>
    </location>
</feature>
<dbReference type="Proteomes" id="UP001157418">
    <property type="component" value="Unassembled WGS sequence"/>
</dbReference>
<comment type="subcellular location">
    <subcellularLocation>
        <location evidence="1">Membrane</location>
        <topology evidence="1">Multi-pass membrane protein</topology>
    </subcellularLocation>
</comment>
<dbReference type="InterPro" id="IPR054103">
    <property type="entry name" value="CAND6-7_N"/>
</dbReference>
<dbReference type="PANTHER" id="PTHR21229:SF2">
    <property type="entry name" value="RE59932P"/>
    <property type="match status" value="1"/>
</dbReference>
<name>A0AAU9LY00_9ASTR</name>
<keyword evidence="11" id="KW-1185">Reference proteome</keyword>
<keyword evidence="3 7" id="KW-0732">Signal</keyword>
<keyword evidence="2 6" id="KW-0812">Transmembrane</keyword>
<evidence type="ECO:0000256" key="4">
    <source>
        <dbReference type="ARBA" id="ARBA00022989"/>
    </source>
</evidence>
<feature type="transmembrane region" description="Helical" evidence="6">
    <location>
        <begin position="357"/>
        <end position="375"/>
    </location>
</feature>
<accession>A0AAU9LY00</accession>
<dbReference type="GO" id="GO:0005794">
    <property type="term" value="C:Golgi apparatus"/>
    <property type="evidence" value="ECO:0007669"/>
    <property type="project" value="TreeGrafter"/>
</dbReference>
<comment type="caution">
    <text evidence="10">The sequence shown here is derived from an EMBL/GenBank/DDBJ whole genome shotgun (WGS) entry which is preliminary data.</text>
</comment>
<evidence type="ECO:0000256" key="6">
    <source>
        <dbReference type="SAM" id="Phobius"/>
    </source>
</evidence>
<feature type="signal peptide" evidence="7">
    <location>
        <begin position="1"/>
        <end position="20"/>
    </location>
</feature>
<feature type="transmembrane region" description="Helical" evidence="6">
    <location>
        <begin position="276"/>
        <end position="293"/>
    </location>
</feature>
<feature type="chain" id="PRO_5043762319" description="Intimal thickness related receptor IRP domain-containing protein" evidence="7">
    <location>
        <begin position="21"/>
        <end position="416"/>
    </location>
</feature>
<sequence length="416" mass="48503">MRIIGKILLLFFLFAAPSTADIRFVKIRSHNRDIIFFSEFEYSHTGYVSVAVSSVGISSIPVTSNSSQPDPSRIGFFLLSDELQHRYNLEFDRNPDLCALDIKFITVLYTFQNLTPPPQSSFNKSYNVIYPGEYSLYFANCNDLSLVTMDVRTELYNTNDDGTTKDYLSAEQPQPSLYFNFFYIYLCFLSIWIEVCFRNKRYFQKLHLVMGVLLVMTLFNLFCKGMDQHDFKVTGTHHEWHVLFYISQFMRNVLLFTVIMLIGVGWGIWRRVLPEWAIFIWTIVILFQVWATVSYTVVGESISYIEEHALNESFGLIDGICCFVVFFHTFCSGIAFKEAKDTSTFMRSFISIMETSVRPDVFPFVFLVYIIFFRWTTEEMGNLLFYIVMFYLFRPFDLDDEGTKGVGILDDTCDKV</sequence>
<dbReference type="Pfam" id="PF06814">
    <property type="entry name" value="GOST_TM"/>
    <property type="match status" value="1"/>
</dbReference>
<proteinExistence type="predicted"/>
<evidence type="ECO:0000256" key="5">
    <source>
        <dbReference type="ARBA" id="ARBA00023136"/>
    </source>
</evidence>
<feature type="transmembrane region" description="Helical" evidence="6">
    <location>
        <begin position="206"/>
        <end position="222"/>
    </location>
</feature>
<protein>
    <recommendedName>
        <fullName evidence="12">Intimal thickness related receptor IRP domain-containing protein</fullName>
    </recommendedName>
</protein>
<gene>
    <name evidence="10" type="ORF">LVIROSA_LOCUS4423</name>
</gene>
<dbReference type="Pfam" id="PF21904">
    <property type="entry name" value="CAND6-7_N"/>
    <property type="match status" value="1"/>
</dbReference>
<dbReference type="EMBL" id="CAKMRJ010000002">
    <property type="protein sequence ID" value="CAH1416674.1"/>
    <property type="molecule type" value="Genomic_DNA"/>
</dbReference>
<evidence type="ECO:0000256" key="7">
    <source>
        <dbReference type="SAM" id="SignalP"/>
    </source>
</evidence>
<dbReference type="PANTHER" id="PTHR21229">
    <property type="entry name" value="LUNG SEVEN TRANSMEMBRANE RECEPTOR"/>
    <property type="match status" value="1"/>
</dbReference>
<reference evidence="10 11" key="1">
    <citation type="submission" date="2022-01" db="EMBL/GenBank/DDBJ databases">
        <authorList>
            <person name="Xiong W."/>
            <person name="Schranz E."/>
        </authorList>
    </citation>
    <scope>NUCLEOTIDE SEQUENCE [LARGE SCALE GENOMIC DNA]</scope>
</reference>
<organism evidence="10 11">
    <name type="scientific">Lactuca virosa</name>
    <dbReference type="NCBI Taxonomy" id="75947"/>
    <lineage>
        <taxon>Eukaryota</taxon>
        <taxon>Viridiplantae</taxon>
        <taxon>Streptophyta</taxon>
        <taxon>Embryophyta</taxon>
        <taxon>Tracheophyta</taxon>
        <taxon>Spermatophyta</taxon>
        <taxon>Magnoliopsida</taxon>
        <taxon>eudicotyledons</taxon>
        <taxon>Gunneridae</taxon>
        <taxon>Pentapetalae</taxon>
        <taxon>asterids</taxon>
        <taxon>campanulids</taxon>
        <taxon>Asterales</taxon>
        <taxon>Asteraceae</taxon>
        <taxon>Cichorioideae</taxon>
        <taxon>Cichorieae</taxon>
        <taxon>Lactucinae</taxon>
        <taxon>Lactuca</taxon>
    </lineage>
</organism>
<feature type="domain" description="CAND6/7 N-terminal" evidence="9">
    <location>
        <begin position="25"/>
        <end position="157"/>
    </location>
</feature>